<comment type="subcellular location">
    <subcellularLocation>
        <location evidence="1">Membrane</location>
        <topology evidence="1">Multi-pass membrane protein</topology>
    </subcellularLocation>
</comment>
<evidence type="ECO:0000256" key="1">
    <source>
        <dbReference type="ARBA" id="ARBA00004141"/>
    </source>
</evidence>
<evidence type="ECO:0000256" key="4">
    <source>
        <dbReference type="ARBA" id="ARBA00022741"/>
    </source>
</evidence>
<reference evidence="11 12" key="1">
    <citation type="submission" date="2024-09" db="EMBL/GenBank/DDBJ databases">
        <title>Itraconazole resistance in Madurella fahalii resulting from another homologue of gene encoding cytochrome P450 14-alpha sterol demethylase (CYP51).</title>
        <authorList>
            <person name="Yoshioka I."/>
            <person name="Fahal A.H."/>
            <person name="Kaneko S."/>
            <person name="Yaguchi T."/>
        </authorList>
    </citation>
    <scope>NUCLEOTIDE SEQUENCE [LARGE SCALE GENOMIC DNA]</scope>
    <source>
        <strain evidence="11 12">IFM 68171</strain>
    </source>
</reference>
<evidence type="ECO:0000256" key="9">
    <source>
        <dbReference type="SAM" id="Phobius"/>
    </source>
</evidence>
<evidence type="ECO:0000256" key="8">
    <source>
        <dbReference type="SAM" id="MobiDB-lite"/>
    </source>
</evidence>
<dbReference type="Gene3D" id="3.40.50.300">
    <property type="entry name" value="P-loop containing nucleotide triphosphate hydrolases"/>
    <property type="match status" value="2"/>
</dbReference>
<evidence type="ECO:0000256" key="6">
    <source>
        <dbReference type="ARBA" id="ARBA00022989"/>
    </source>
</evidence>
<comment type="caution">
    <text evidence="11">The sequence shown here is derived from an EMBL/GenBank/DDBJ whole genome shotgun (WGS) entry which is preliminary data.</text>
</comment>
<keyword evidence="4" id="KW-0547">Nucleotide-binding</keyword>
<feature type="compositionally biased region" description="Polar residues" evidence="8">
    <location>
        <begin position="687"/>
        <end position="699"/>
    </location>
</feature>
<dbReference type="Proteomes" id="UP001628179">
    <property type="component" value="Unassembled WGS sequence"/>
</dbReference>
<protein>
    <recommendedName>
        <fullName evidence="10">ABC transmembrane type-1 domain-containing protein</fullName>
    </recommendedName>
</protein>
<dbReference type="PROSITE" id="PS50929">
    <property type="entry name" value="ABC_TM1F"/>
    <property type="match status" value="1"/>
</dbReference>
<evidence type="ECO:0000256" key="5">
    <source>
        <dbReference type="ARBA" id="ARBA00022840"/>
    </source>
</evidence>
<feature type="compositionally biased region" description="Polar residues" evidence="8">
    <location>
        <begin position="219"/>
        <end position="228"/>
    </location>
</feature>
<dbReference type="InterPro" id="IPR050173">
    <property type="entry name" value="ABC_transporter_C-like"/>
</dbReference>
<dbReference type="InterPro" id="IPR036640">
    <property type="entry name" value="ABC1_TM_sf"/>
</dbReference>
<keyword evidence="3 9" id="KW-0812">Transmembrane</keyword>
<dbReference type="Gene3D" id="1.20.1560.10">
    <property type="entry name" value="ABC transporter type 1, transmembrane domain"/>
    <property type="match status" value="1"/>
</dbReference>
<feature type="transmembrane region" description="Helical" evidence="9">
    <location>
        <begin position="402"/>
        <end position="423"/>
    </location>
</feature>
<keyword evidence="7 9" id="KW-0472">Membrane</keyword>
<keyword evidence="2" id="KW-0813">Transport</keyword>
<evidence type="ECO:0000256" key="7">
    <source>
        <dbReference type="ARBA" id="ARBA00023136"/>
    </source>
</evidence>
<dbReference type="SUPFAM" id="SSF90123">
    <property type="entry name" value="ABC transporter transmembrane region"/>
    <property type="match status" value="1"/>
</dbReference>
<evidence type="ECO:0000313" key="12">
    <source>
        <dbReference type="Proteomes" id="UP001628179"/>
    </source>
</evidence>
<dbReference type="CDD" id="cd18580">
    <property type="entry name" value="ABC_6TM_ABCC_D2"/>
    <property type="match status" value="1"/>
</dbReference>
<dbReference type="PANTHER" id="PTHR24223:SF269">
    <property type="entry name" value="ABC MULTIDRUG TRANSPORTER (EUROFUNG)-RELATED"/>
    <property type="match status" value="1"/>
</dbReference>
<dbReference type="Pfam" id="PF00664">
    <property type="entry name" value="ABC_membrane"/>
    <property type="match status" value="1"/>
</dbReference>
<sequence>MDFYSAQERKVDIAASFIDERAPDFHSAFGPGSTLNRQTMAYEPDPDARHIADLKETLKCHQQVARKYVDFADDLLKSHGLTLHSQQALARAVYARREMIILDDTFSGLDTTTENHVFHSLLGQDGLFRILQATVIVVSSSTKRIPFADYIVHIGADGRIAEQGTFDELNNTGGYVSSLSLPKPDWTFVQVAPERRGSDTSDGGDCSDGSSHNKELGSDATTVASPSGSEAADGNDKDTDGMSRRTGDVQIYLYYVRSVGWWATLLFVIAITGFVFSVSFPTVWVQWWAASNETDPNGRLGYWLGIYAMLGSVAIICLFLSCWQMIITMVPRSGERFHLELLKTVLSAPMSFFVNTDMGVTLNRFSQDLQLIDMELPVAALNTFTTLILCIAQMALIGVGSIYAAISFPVVLLALYTVQWCYLHTSRQLRLLDIEAKAPLYSLFEESLSGLATIRAFGWQNTLQDKNRTLLDRSQRPFYLLFAVQRWLTLVLDLIVAAVAVLLVILVVTLRGTFSQNIKLLVTYWTMPETHIGSVTRVRSFTQTTVSEDQPTEKYLPPPEWPAAGAIEIKNLTASYGGSNLVLKDLSLSIAAGDKIGICGRTGSGKTSLLMTLFRLVDLQSGSISVDGIDIATVPRQEVRRRISGVPQQPFLLKGSVRLNADPMGAASDEAILHAPRLITPSALSPRRSSPQTVQPPSHSSHERLRSHTHASLFRT</sequence>
<feature type="region of interest" description="Disordered" evidence="8">
    <location>
        <begin position="681"/>
        <end position="716"/>
    </location>
</feature>
<feature type="domain" description="ABC transmembrane type-1" evidence="10">
    <location>
        <begin position="265"/>
        <end position="515"/>
    </location>
</feature>
<gene>
    <name evidence="11" type="ORF">MFIFM68171_07067</name>
</gene>
<name>A0ABQ0GGI9_9PEZI</name>
<evidence type="ECO:0000256" key="3">
    <source>
        <dbReference type="ARBA" id="ARBA00022692"/>
    </source>
</evidence>
<evidence type="ECO:0000259" key="10">
    <source>
        <dbReference type="PROSITE" id="PS50929"/>
    </source>
</evidence>
<dbReference type="InterPro" id="IPR027417">
    <property type="entry name" value="P-loop_NTPase"/>
</dbReference>
<dbReference type="EMBL" id="BAAFSV010000004">
    <property type="protein sequence ID" value="GAB1316857.1"/>
    <property type="molecule type" value="Genomic_DNA"/>
</dbReference>
<accession>A0ABQ0GGI9</accession>
<dbReference type="InterPro" id="IPR011527">
    <property type="entry name" value="ABC1_TM_dom"/>
</dbReference>
<keyword evidence="6 9" id="KW-1133">Transmembrane helix</keyword>
<feature type="transmembrane region" description="Helical" evidence="9">
    <location>
        <begin position="300"/>
        <end position="323"/>
    </location>
</feature>
<evidence type="ECO:0000256" key="2">
    <source>
        <dbReference type="ARBA" id="ARBA00022448"/>
    </source>
</evidence>
<dbReference type="SUPFAM" id="SSF52540">
    <property type="entry name" value="P-loop containing nucleoside triphosphate hydrolases"/>
    <property type="match status" value="2"/>
</dbReference>
<dbReference type="Pfam" id="PF00005">
    <property type="entry name" value="ABC_tran"/>
    <property type="match status" value="1"/>
</dbReference>
<dbReference type="PANTHER" id="PTHR24223">
    <property type="entry name" value="ATP-BINDING CASSETTE SUB-FAMILY C"/>
    <property type="match status" value="1"/>
</dbReference>
<feature type="compositionally biased region" description="Low complexity" evidence="8">
    <location>
        <begin position="200"/>
        <end position="210"/>
    </location>
</feature>
<dbReference type="InterPro" id="IPR044726">
    <property type="entry name" value="ABCC_6TM_D2"/>
</dbReference>
<keyword evidence="12" id="KW-1185">Reference proteome</keyword>
<feature type="transmembrane region" description="Helical" evidence="9">
    <location>
        <begin position="376"/>
        <end position="396"/>
    </location>
</feature>
<feature type="region of interest" description="Disordered" evidence="8">
    <location>
        <begin position="194"/>
        <end position="242"/>
    </location>
</feature>
<dbReference type="GeneID" id="98177810"/>
<dbReference type="RefSeq" id="XP_070918588.1">
    <property type="nucleotide sequence ID" value="XM_071062487.1"/>
</dbReference>
<organism evidence="11 12">
    <name type="scientific">Madurella fahalii</name>
    <dbReference type="NCBI Taxonomy" id="1157608"/>
    <lineage>
        <taxon>Eukaryota</taxon>
        <taxon>Fungi</taxon>
        <taxon>Dikarya</taxon>
        <taxon>Ascomycota</taxon>
        <taxon>Pezizomycotina</taxon>
        <taxon>Sordariomycetes</taxon>
        <taxon>Sordariomycetidae</taxon>
        <taxon>Sordariales</taxon>
        <taxon>Sordariales incertae sedis</taxon>
        <taxon>Madurella</taxon>
    </lineage>
</organism>
<proteinExistence type="predicted"/>
<feature type="transmembrane region" description="Helical" evidence="9">
    <location>
        <begin position="259"/>
        <end position="280"/>
    </location>
</feature>
<dbReference type="InterPro" id="IPR003439">
    <property type="entry name" value="ABC_transporter-like_ATP-bd"/>
</dbReference>
<keyword evidence="5" id="KW-0067">ATP-binding</keyword>
<evidence type="ECO:0000313" key="11">
    <source>
        <dbReference type="EMBL" id="GAB1316857.1"/>
    </source>
</evidence>
<feature type="transmembrane region" description="Helical" evidence="9">
    <location>
        <begin position="487"/>
        <end position="510"/>
    </location>
</feature>